<dbReference type="PaxDb" id="166486-ERS852572_00280"/>
<dbReference type="PROSITE" id="PS50109">
    <property type="entry name" value="HIS_KIN"/>
    <property type="match status" value="1"/>
</dbReference>
<keyword evidence="7 14" id="KW-0812">Transmembrane</keyword>
<dbReference type="InterPro" id="IPR036890">
    <property type="entry name" value="HATPase_C_sf"/>
</dbReference>
<keyword evidence="6 17" id="KW-0808">Transferase</keyword>
<dbReference type="Gene3D" id="1.10.287.130">
    <property type="match status" value="1"/>
</dbReference>
<gene>
    <name evidence="17" type="primary">phoR_1</name>
    <name evidence="17" type="ORF">ERS852572_00280</name>
</gene>
<evidence type="ECO:0000256" key="2">
    <source>
        <dbReference type="ARBA" id="ARBA00004651"/>
    </source>
</evidence>
<dbReference type="GO" id="GO:0000155">
    <property type="term" value="F:phosphorelay sensor kinase activity"/>
    <property type="evidence" value="ECO:0007669"/>
    <property type="project" value="InterPro"/>
</dbReference>
<comment type="subcellular location">
    <subcellularLocation>
        <location evidence="2">Cell membrane</location>
        <topology evidence="2">Multi-pass membrane protein</topology>
    </subcellularLocation>
</comment>
<evidence type="ECO:0000256" key="10">
    <source>
        <dbReference type="ARBA" id="ARBA00022840"/>
    </source>
</evidence>
<dbReference type="SMART" id="SM00388">
    <property type="entry name" value="HisKA"/>
    <property type="match status" value="1"/>
</dbReference>
<dbReference type="Pfam" id="PF00672">
    <property type="entry name" value="HAMP"/>
    <property type="match status" value="1"/>
</dbReference>
<evidence type="ECO:0000256" key="6">
    <source>
        <dbReference type="ARBA" id="ARBA00022679"/>
    </source>
</evidence>
<keyword evidence="13 14" id="KW-0472">Membrane</keyword>
<dbReference type="InterPro" id="IPR003594">
    <property type="entry name" value="HATPase_dom"/>
</dbReference>
<keyword evidence="11 14" id="KW-1133">Transmembrane helix</keyword>
<reference evidence="17 18" key="1">
    <citation type="submission" date="2015-09" db="EMBL/GenBank/DDBJ databases">
        <authorList>
            <consortium name="Pathogen Informatics"/>
        </authorList>
    </citation>
    <scope>NUCLEOTIDE SEQUENCE [LARGE SCALE GENOMIC DNA]</scope>
    <source>
        <strain evidence="17 18">2789STDY5834960</strain>
    </source>
</reference>
<keyword evidence="9" id="KW-0418">Kinase</keyword>
<evidence type="ECO:0000313" key="18">
    <source>
        <dbReference type="Proteomes" id="UP000095350"/>
    </source>
</evidence>
<dbReference type="InterPro" id="IPR003660">
    <property type="entry name" value="HAMP_dom"/>
</dbReference>
<keyword evidence="5" id="KW-0597">Phosphoprotein</keyword>
<evidence type="ECO:0000256" key="3">
    <source>
        <dbReference type="ARBA" id="ARBA00012438"/>
    </source>
</evidence>
<evidence type="ECO:0000256" key="5">
    <source>
        <dbReference type="ARBA" id="ARBA00022553"/>
    </source>
</evidence>
<dbReference type="InterPro" id="IPR050398">
    <property type="entry name" value="HssS/ArlS-like"/>
</dbReference>
<dbReference type="STRING" id="166486.ERS852572_00280"/>
<evidence type="ECO:0000256" key="1">
    <source>
        <dbReference type="ARBA" id="ARBA00000085"/>
    </source>
</evidence>
<dbReference type="EC" id="2.7.13.3" evidence="3"/>
<dbReference type="Gene3D" id="3.30.565.10">
    <property type="entry name" value="Histidine kinase-like ATPase, C-terminal domain"/>
    <property type="match status" value="1"/>
</dbReference>
<evidence type="ECO:0000256" key="8">
    <source>
        <dbReference type="ARBA" id="ARBA00022741"/>
    </source>
</evidence>
<organism evidence="17 18">
    <name type="scientific">Roseburia intestinalis</name>
    <dbReference type="NCBI Taxonomy" id="166486"/>
    <lineage>
        <taxon>Bacteria</taxon>
        <taxon>Bacillati</taxon>
        <taxon>Bacillota</taxon>
        <taxon>Clostridia</taxon>
        <taxon>Lachnospirales</taxon>
        <taxon>Lachnospiraceae</taxon>
        <taxon>Roseburia</taxon>
    </lineage>
</organism>
<evidence type="ECO:0000259" key="16">
    <source>
        <dbReference type="PROSITE" id="PS50885"/>
    </source>
</evidence>
<dbReference type="SUPFAM" id="SSF55874">
    <property type="entry name" value="ATPase domain of HSP90 chaperone/DNA topoisomerase II/histidine kinase"/>
    <property type="match status" value="1"/>
</dbReference>
<keyword evidence="4" id="KW-1003">Cell membrane</keyword>
<dbReference type="GO" id="GO:0005524">
    <property type="term" value="F:ATP binding"/>
    <property type="evidence" value="ECO:0007669"/>
    <property type="project" value="UniProtKB-KW"/>
</dbReference>
<dbReference type="GO" id="GO:0005886">
    <property type="term" value="C:plasma membrane"/>
    <property type="evidence" value="ECO:0007669"/>
    <property type="project" value="UniProtKB-SubCell"/>
</dbReference>
<dbReference type="CDD" id="cd06225">
    <property type="entry name" value="HAMP"/>
    <property type="match status" value="1"/>
</dbReference>
<keyword evidence="12" id="KW-0902">Two-component regulatory system</keyword>
<dbReference type="InterPro" id="IPR004358">
    <property type="entry name" value="Sig_transdc_His_kin-like_C"/>
</dbReference>
<dbReference type="FunFam" id="1.10.287.130:FF:000001">
    <property type="entry name" value="Two-component sensor histidine kinase"/>
    <property type="match status" value="1"/>
</dbReference>
<dbReference type="PRINTS" id="PR00344">
    <property type="entry name" value="BCTRLSENSOR"/>
</dbReference>
<dbReference type="CDD" id="cd00075">
    <property type="entry name" value="HATPase"/>
    <property type="match status" value="1"/>
</dbReference>
<dbReference type="SMART" id="SM00304">
    <property type="entry name" value="HAMP"/>
    <property type="match status" value="2"/>
</dbReference>
<evidence type="ECO:0000256" key="4">
    <source>
        <dbReference type="ARBA" id="ARBA00022475"/>
    </source>
</evidence>
<proteinExistence type="predicted"/>
<evidence type="ECO:0000256" key="7">
    <source>
        <dbReference type="ARBA" id="ARBA00022692"/>
    </source>
</evidence>
<dbReference type="CDD" id="cd00082">
    <property type="entry name" value="HisKA"/>
    <property type="match status" value="1"/>
</dbReference>
<dbReference type="FunFam" id="3.30.565.10:FF:000006">
    <property type="entry name" value="Sensor histidine kinase WalK"/>
    <property type="match status" value="1"/>
</dbReference>
<feature type="domain" description="HAMP" evidence="16">
    <location>
        <begin position="248"/>
        <end position="300"/>
    </location>
</feature>
<dbReference type="InterPro" id="IPR003661">
    <property type="entry name" value="HisK_dim/P_dom"/>
</dbReference>
<dbReference type="Pfam" id="PF00512">
    <property type="entry name" value="HisKA"/>
    <property type="match status" value="1"/>
</dbReference>
<dbReference type="Proteomes" id="UP000095350">
    <property type="component" value="Unassembled WGS sequence"/>
</dbReference>
<evidence type="ECO:0000313" key="17">
    <source>
        <dbReference type="EMBL" id="CUM74967.1"/>
    </source>
</evidence>
<dbReference type="AlphaFoldDB" id="A0A173RAZ6"/>
<dbReference type="InterPro" id="IPR036097">
    <property type="entry name" value="HisK_dim/P_sf"/>
</dbReference>
<dbReference type="SMART" id="SM00387">
    <property type="entry name" value="HATPase_c"/>
    <property type="match status" value="1"/>
</dbReference>
<dbReference type="Gene3D" id="6.10.340.10">
    <property type="match status" value="1"/>
</dbReference>
<dbReference type="PROSITE" id="PS50885">
    <property type="entry name" value="HAMP"/>
    <property type="match status" value="1"/>
</dbReference>
<dbReference type="InterPro" id="IPR005467">
    <property type="entry name" value="His_kinase_dom"/>
</dbReference>
<dbReference type="SUPFAM" id="SSF47384">
    <property type="entry name" value="Homodimeric domain of signal transducing histidine kinase"/>
    <property type="match status" value="1"/>
</dbReference>
<dbReference type="PANTHER" id="PTHR45528">
    <property type="entry name" value="SENSOR HISTIDINE KINASE CPXA"/>
    <property type="match status" value="1"/>
</dbReference>
<feature type="transmembrane region" description="Helical" evidence="14">
    <location>
        <begin position="12"/>
        <end position="30"/>
    </location>
</feature>
<evidence type="ECO:0000256" key="11">
    <source>
        <dbReference type="ARBA" id="ARBA00022989"/>
    </source>
</evidence>
<dbReference type="RefSeq" id="WP_055193125.1">
    <property type="nucleotide sequence ID" value="NZ_CABIYH010000002.1"/>
</dbReference>
<feature type="transmembrane region" description="Helical" evidence="14">
    <location>
        <begin position="228"/>
        <end position="246"/>
    </location>
</feature>
<evidence type="ECO:0000259" key="15">
    <source>
        <dbReference type="PROSITE" id="PS50109"/>
    </source>
</evidence>
<name>A0A173RAZ6_9FIRM</name>
<feature type="domain" description="Histidine kinase" evidence="15">
    <location>
        <begin position="308"/>
        <end position="522"/>
    </location>
</feature>
<accession>A0A173RAZ6</accession>
<protein>
    <recommendedName>
        <fullName evidence="3">histidine kinase</fullName>
        <ecNumber evidence="3">2.7.13.3</ecNumber>
    </recommendedName>
</protein>
<evidence type="ECO:0000256" key="14">
    <source>
        <dbReference type="SAM" id="Phobius"/>
    </source>
</evidence>
<sequence length="522" mass="59242">MKHEKISIKWRVFTYLLVFTGILLVVLWLIQICYLDSFYTMIKSREAEQVTSAVANILTSDEDDKDTLIHDIAAKNNMAVYVTNTDGDEICSAEYIVNSRLADMPSEQVQYYYEQAKEHGGIFKIEYEGGINPEFWSEDMPEPEDVAEGDLKWEDKEPMEPVTEGGTENGNEAYGPGFHGFLQKRGHEHIKSVIYVKIVECDGQEEILLVNTQLTPVDATVNTLRIELIWITVIMILLSLGIALLISRQISKSLIRINESAKALAKGDFDVRFEGKDYREVAELSDTLNATAKELGKNESLRRELIANVSHDLRTPLTMIIAYAEVMRDLPGENTPENVQVVIDEAGRLTNLVNDMLDMSKLQAGVMEKNDTVYNLTESIESVLERYNKLKEQDGYCIHFEYDGKVQVKADEYKIYQVIYNLINNAINYTGKDKTVWVRQKISGDKVRIEVTDSGDGIAKEALPYVWDRYYKVDKTHKRAVMGTGLGLSIVKNILELHHAGYGVVSEPGCGSTFWFELKIER</sequence>
<keyword evidence="10" id="KW-0067">ATP-binding</keyword>
<evidence type="ECO:0000256" key="9">
    <source>
        <dbReference type="ARBA" id="ARBA00022777"/>
    </source>
</evidence>
<evidence type="ECO:0000256" key="13">
    <source>
        <dbReference type="ARBA" id="ARBA00023136"/>
    </source>
</evidence>
<dbReference type="Pfam" id="PF02518">
    <property type="entry name" value="HATPase_c"/>
    <property type="match status" value="1"/>
</dbReference>
<evidence type="ECO:0000256" key="12">
    <source>
        <dbReference type="ARBA" id="ARBA00023012"/>
    </source>
</evidence>
<dbReference type="EMBL" id="CYXZ01000002">
    <property type="protein sequence ID" value="CUM74967.1"/>
    <property type="molecule type" value="Genomic_DNA"/>
</dbReference>
<dbReference type="OrthoDB" id="9762826at2"/>
<keyword evidence="8" id="KW-0547">Nucleotide-binding</keyword>
<dbReference type="PANTHER" id="PTHR45528:SF1">
    <property type="entry name" value="SENSOR HISTIDINE KINASE CPXA"/>
    <property type="match status" value="1"/>
</dbReference>
<comment type="catalytic activity">
    <reaction evidence="1">
        <text>ATP + protein L-histidine = ADP + protein N-phospho-L-histidine.</text>
        <dbReference type="EC" id="2.7.13.3"/>
    </reaction>
</comment>